<evidence type="ECO:0000313" key="1">
    <source>
        <dbReference type="EMBL" id="VUD72523.1"/>
    </source>
</evidence>
<gene>
    <name evidence="1" type="ORF">MET9862_03123</name>
</gene>
<reference evidence="1 2" key="1">
    <citation type="submission" date="2019-06" db="EMBL/GenBank/DDBJ databases">
        <authorList>
            <person name="Rodrigo-Torres L."/>
            <person name="Arahal R. D."/>
            <person name="Lucena T."/>
        </authorList>
    </citation>
    <scope>NUCLEOTIDE SEQUENCE [LARGE SCALE GENOMIC DNA]</scope>
    <source>
        <strain evidence="1 2">SB0023/3</strain>
    </source>
</reference>
<proteinExistence type="predicted"/>
<dbReference type="AlphaFoldDB" id="A0A509EH64"/>
<dbReference type="EMBL" id="CABFPH010000043">
    <property type="protein sequence ID" value="VUD72523.1"/>
    <property type="molecule type" value="Genomic_DNA"/>
</dbReference>
<keyword evidence="2" id="KW-1185">Reference proteome</keyword>
<organism evidence="1 2">
    <name type="scientific">Methylobacterium symbioticum</name>
    <dbReference type="NCBI Taxonomy" id="2584084"/>
    <lineage>
        <taxon>Bacteria</taxon>
        <taxon>Pseudomonadati</taxon>
        <taxon>Pseudomonadota</taxon>
        <taxon>Alphaproteobacteria</taxon>
        <taxon>Hyphomicrobiales</taxon>
        <taxon>Methylobacteriaceae</taxon>
        <taxon>Methylobacterium</taxon>
    </lineage>
</organism>
<sequence length="32" mass="3207">MKKPAPGSGAGARGRRGGVCYGWITIALNGCT</sequence>
<protein>
    <submittedName>
        <fullName evidence="1">Uncharacterized protein</fullName>
    </submittedName>
</protein>
<accession>A0A509EH64</accession>
<dbReference type="Proteomes" id="UP000410984">
    <property type="component" value="Unassembled WGS sequence"/>
</dbReference>
<name>A0A509EH64_9HYPH</name>
<evidence type="ECO:0000313" key="2">
    <source>
        <dbReference type="Proteomes" id="UP000410984"/>
    </source>
</evidence>